<proteinExistence type="predicted"/>
<accession>A0A8T2LS99</accession>
<dbReference type="Gene3D" id="2.60.40.10">
    <property type="entry name" value="Immunoglobulins"/>
    <property type="match status" value="1"/>
</dbReference>
<comment type="caution">
    <text evidence="1">The sequence shown here is derived from an EMBL/GenBank/DDBJ whole genome shotgun (WGS) entry which is preliminary data.</text>
</comment>
<sequence>MSVFLCRQGQNTVPDGVKAEGNTLHFLKWTADVSGTYFCVATNQNGPKVATVYVYIENSDKSVSTWFKKVLRLTV</sequence>
<evidence type="ECO:0000313" key="2">
    <source>
        <dbReference type="Proteomes" id="UP000752171"/>
    </source>
</evidence>
<dbReference type="InterPro" id="IPR013783">
    <property type="entry name" value="Ig-like_fold"/>
</dbReference>
<name>A0A8T2LS99_ASTMX</name>
<dbReference type="AlphaFoldDB" id="A0A8T2LS99"/>
<organism evidence="1 2">
    <name type="scientific">Astyanax mexicanus</name>
    <name type="common">Blind cave fish</name>
    <name type="synonym">Astyanax fasciatus mexicanus</name>
    <dbReference type="NCBI Taxonomy" id="7994"/>
    <lineage>
        <taxon>Eukaryota</taxon>
        <taxon>Metazoa</taxon>
        <taxon>Chordata</taxon>
        <taxon>Craniata</taxon>
        <taxon>Vertebrata</taxon>
        <taxon>Euteleostomi</taxon>
        <taxon>Actinopterygii</taxon>
        <taxon>Neopterygii</taxon>
        <taxon>Teleostei</taxon>
        <taxon>Ostariophysi</taxon>
        <taxon>Characiformes</taxon>
        <taxon>Characoidei</taxon>
        <taxon>Acestrorhamphidae</taxon>
        <taxon>Acestrorhamphinae</taxon>
        <taxon>Astyanax</taxon>
    </lineage>
</organism>
<reference evidence="1 2" key="1">
    <citation type="submission" date="2021-07" db="EMBL/GenBank/DDBJ databases">
        <authorList>
            <person name="Imarazene B."/>
            <person name="Zahm M."/>
            <person name="Klopp C."/>
            <person name="Cabau C."/>
            <person name="Beille S."/>
            <person name="Jouanno E."/>
            <person name="Castinel A."/>
            <person name="Lluch J."/>
            <person name="Gil L."/>
            <person name="Kuchtly C."/>
            <person name="Lopez Roques C."/>
            <person name="Donnadieu C."/>
            <person name="Parrinello H."/>
            <person name="Journot L."/>
            <person name="Du K."/>
            <person name="Schartl M."/>
            <person name="Retaux S."/>
            <person name="Guiguen Y."/>
        </authorList>
    </citation>
    <scope>NUCLEOTIDE SEQUENCE [LARGE SCALE GENOMIC DNA]</scope>
    <source>
        <strain evidence="1">Pach_M1</strain>
        <tissue evidence="1">Testis</tissue>
    </source>
</reference>
<dbReference type="SUPFAM" id="SSF48726">
    <property type="entry name" value="Immunoglobulin"/>
    <property type="match status" value="1"/>
</dbReference>
<dbReference type="Proteomes" id="UP000752171">
    <property type="component" value="Unassembled WGS sequence"/>
</dbReference>
<evidence type="ECO:0000313" key="1">
    <source>
        <dbReference type="EMBL" id="KAG9271701.1"/>
    </source>
</evidence>
<dbReference type="InterPro" id="IPR036179">
    <property type="entry name" value="Ig-like_dom_sf"/>
</dbReference>
<dbReference type="EMBL" id="JAICCE010000011">
    <property type="protein sequence ID" value="KAG9271701.1"/>
    <property type="molecule type" value="Genomic_DNA"/>
</dbReference>
<gene>
    <name evidence="1" type="ORF">AMEX_G14656</name>
</gene>
<protein>
    <submittedName>
        <fullName evidence="1">Basement membrane proteoglycan-like</fullName>
    </submittedName>
</protein>